<evidence type="ECO:0000313" key="2">
    <source>
        <dbReference type="Proteomes" id="UP000054776"/>
    </source>
</evidence>
<comment type="caution">
    <text evidence="1">The sequence shown here is derived from an EMBL/GenBank/DDBJ whole genome shotgun (WGS) entry which is preliminary data.</text>
</comment>
<feature type="non-terminal residue" evidence="1">
    <location>
        <position position="1"/>
    </location>
</feature>
<evidence type="ECO:0000313" key="1">
    <source>
        <dbReference type="EMBL" id="KRX88079.1"/>
    </source>
</evidence>
<protein>
    <submittedName>
        <fullName evidence="1">Uncharacterized protein</fullName>
    </submittedName>
</protein>
<sequence>LAFQSLRALQCQAEAEYANGLEFLQRCLKVCHRLCQAVNPS</sequence>
<dbReference type="InParanoid" id="A0A0V0XJ95"/>
<reference evidence="1 2" key="1">
    <citation type="submission" date="2015-01" db="EMBL/GenBank/DDBJ databases">
        <title>Evolution of Trichinella species and genotypes.</title>
        <authorList>
            <person name="Korhonen P.K."/>
            <person name="Edoardo P."/>
            <person name="Giuseppe L.R."/>
            <person name="Gasser R.B."/>
        </authorList>
    </citation>
    <scope>NUCLEOTIDE SEQUENCE [LARGE SCALE GENOMIC DNA]</scope>
    <source>
        <strain evidence="1">ISS3</strain>
    </source>
</reference>
<dbReference type="Proteomes" id="UP000054776">
    <property type="component" value="Unassembled WGS sequence"/>
</dbReference>
<accession>A0A0V0XJ95</accession>
<keyword evidence="2" id="KW-1185">Reference proteome</keyword>
<gene>
    <name evidence="1" type="ORF">T01_7546</name>
</gene>
<dbReference type="AlphaFoldDB" id="A0A0V0XJ95"/>
<dbReference type="EMBL" id="JYDH01007204">
    <property type="protein sequence ID" value="KRX88079.1"/>
    <property type="molecule type" value="Genomic_DNA"/>
</dbReference>
<name>A0A0V0XJ95_TRISP</name>
<organism evidence="1 2">
    <name type="scientific">Trichinella spiralis</name>
    <name type="common">Trichina worm</name>
    <dbReference type="NCBI Taxonomy" id="6334"/>
    <lineage>
        <taxon>Eukaryota</taxon>
        <taxon>Metazoa</taxon>
        <taxon>Ecdysozoa</taxon>
        <taxon>Nematoda</taxon>
        <taxon>Enoplea</taxon>
        <taxon>Dorylaimia</taxon>
        <taxon>Trichinellida</taxon>
        <taxon>Trichinellidae</taxon>
        <taxon>Trichinella</taxon>
    </lineage>
</organism>
<proteinExistence type="predicted"/>